<dbReference type="EMBL" id="JACOPQ010000006">
    <property type="protein sequence ID" value="MBC5737190.1"/>
    <property type="molecule type" value="Genomic_DNA"/>
</dbReference>
<reference evidence="2" key="1">
    <citation type="submission" date="2020-08" db="EMBL/GenBank/DDBJ databases">
        <title>Genome public.</title>
        <authorList>
            <person name="Liu C."/>
            <person name="Sun Q."/>
        </authorList>
    </citation>
    <scope>NUCLEOTIDE SEQUENCE</scope>
    <source>
        <strain evidence="2">NSJ-52</strain>
    </source>
</reference>
<sequence>MQKIINFLRGSVRLEVSGAFPERFLNLCAQNGVSFWAVEWLDAGNLRITVARKDLKRSRALGEKVMCEVKTQLSRGAPAFLARFKKRYALLAGLTLSLMAVCVLSQFVLTVEVSGNETVSTAEIVSQLRRLGVRPGVYGPGIDPAATAQELLLRVDGLSWCAVNMRGTVAEVLVREKVEKPELVDDKVLGDVVARAPGLVTDLSVLEGEAAVKEGDTVLAGELLIAGNIHIEGPEYGEVDLGWRRVKANGLIYARTWRTLEAEIPLEARVKSYTGEEIALWSLNLLGRRINFYGNSGISFAEYDKITNVWTASLPGGQEMPLSLTRETVRAYDTTPAPVDIAAAEELLRARLDEALRQQLGSGEVISADYTSRAADGKLTVRLQAECKEEIGKFVPFADQAQDTQP</sequence>
<dbReference type="Pfam" id="PF06898">
    <property type="entry name" value="YqfD"/>
    <property type="match status" value="1"/>
</dbReference>
<dbReference type="AlphaFoldDB" id="A0A8J6JN39"/>
<gene>
    <name evidence="2" type="ORF">H8S62_09225</name>
</gene>
<keyword evidence="3" id="KW-1185">Reference proteome</keyword>
<accession>A0A8J6JN39</accession>
<feature type="transmembrane region" description="Helical" evidence="1">
    <location>
        <begin position="88"/>
        <end position="109"/>
    </location>
</feature>
<comment type="caution">
    <text evidence="2">The sequence shown here is derived from an EMBL/GenBank/DDBJ whole genome shotgun (WGS) entry which is preliminary data.</text>
</comment>
<name>A0A8J6JN39_9FIRM</name>
<dbReference type="Proteomes" id="UP000607645">
    <property type="component" value="Unassembled WGS sequence"/>
</dbReference>
<dbReference type="RefSeq" id="WP_186919095.1">
    <property type="nucleotide sequence ID" value="NZ_JACOPQ010000006.1"/>
</dbReference>
<proteinExistence type="predicted"/>
<keyword evidence="1" id="KW-0472">Membrane</keyword>
<dbReference type="InterPro" id="IPR010690">
    <property type="entry name" value="YqfD"/>
</dbReference>
<keyword evidence="1" id="KW-0812">Transmembrane</keyword>
<evidence type="ECO:0000313" key="2">
    <source>
        <dbReference type="EMBL" id="MBC5737190.1"/>
    </source>
</evidence>
<keyword evidence="1" id="KW-1133">Transmembrane helix</keyword>
<evidence type="ECO:0000256" key="1">
    <source>
        <dbReference type="SAM" id="Phobius"/>
    </source>
</evidence>
<protein>
    <submittedName>
        <fullName evidence="2">Sporulation protein YqfD</fullName>
    </submittedName>
</protein>
<organism evidence="2 3">
    <name type="scientific">Lawsonibacter faecis</name>
    <dbReference type="NCBI Taxonomy" id="2763052"/>
    <lineage>
        <taxon>Bacteria</taxon>
        <taxon>Bacillati</taxon>
        <taxon>Bacillota</taxon>
        <taxon>Clostridia</taxon>
        <taxon>Eubacteriales</taxon>
        <taxon>Oscillospiraceae</taxon>
        <taxon>Lawsonibacter</taxon>
    </lineage>
</organism>
<evidence type="ECO:0000313" key="3">
    <source>
        <dbReference type="Proteomes" id="UP000607645"/>
    </source>
</evidence>